<keyword evidence="2" id="KW-0813">Transport</keyword>
<evidence type="ECO:0000256" key="5">
    <source>
        <dbReference type="ARBA" id="ARBA00022692"/>
    </source>
</evidence>
<evidence type="ECO:0000313" key="14">
    <source>
        <dbReference type="Proteomes" id="UP000315751"/>
    </source>
</evidence>
<dbReference type="FunFam" id="1.10.760.10:FF:000026">
    <property type="entry name" value="Cytochrome C, membrane-bound"/>
    <property type="match status" value="1"/>
</dbReference>
<keyword evidence="6 11" id="KW-0479">Metal-binding</keyword>
<proteinExistence type="predicted"/>
<dbReference type="PRINTS" id="PR00604">
    <property type="entry name" value="CYTCHRMECIAB"/>
</dbReference>
<dbReference type="Pfam" id="PF00034">
    <property type="entry name" value="Cytochrom_C"/>
    <property type="match status" value="1"/>
</dbReference>
<evidence type="ECO:0000256" key="1">
    <source>
        <dbReference type="ARBA" id="ARBA00004162"/>
    </source>
</evidence>
<dbReference type="GO" id="GO:0046872">
    <property type="term" value="F:metal ion binding"/>
    <property type="evidence" value="ECO:0007669"/>
    <property type="project" value="UniProtKB-KW"/>
</dbReference>
<dbReference type="EMBL" id="VITR01000007">
    <property type="protein sequence ID" value="TWB41755.1"/>
    <property type="molecule type" value="Genomic_DNA"/>
</dbReference>
<dbReference type="InterPro" id="IPR036909">
    <property type="entry name" value="Cyt_c-like_dom_sf"/>
</dbReference>
<keyword evidence="9 11" id="KW-0408">Iron</keyword>
<dbReference type="GO" id="GO:0020037">
    <property type="term" value="F:heme binding"/>
    <property type="evidence" value="ECO:0007669"/>
    <property type="project" value="InterPro"/>
</dbReference>
<evidence type="ECO:0000256" key="6">
    <source>
        <dbReference type="ARBA" id="ARBA00022723"/>
    </source>
</evidence>
<dbReference type="GO" id="GO:0009055">
    <property type="term" value="F:electron transfer activity"/>
    <property type="evidence" value="ECO:0007669"/>
    <property type="project" value="InterPro"/>
</dbReference>
<name>A0A560H617_9PROT</name>
<evidence type="ECO:0000256" key="4">
    <source>
        <dbReference type="ARBA" id="ARBA00022617"/>
    </source>
</evidence>
<protein>
    <submittedName>
        <fullName evidence="13">Cytochrome c</fullName>
    </submittedName>
</protein>
<gene>
    <name evidence="13" type="ORF">FBZ90_107127</name>
</gene>
<evidence type="ECO:0000256" key="3">
    <source>
        <dbReference type="ARBA" id="ARBA00022475"/>
    </source>
</evidence>
<evidence type="ECO:0000256" key="7">
    <source>
        <dbReference type="ARBA" id="ARBA00022982"/>
    </source>
</evidence>
<keyword evidence="7" id="KW-0249">Electron transport</keyword>
<dbReference type="InterPro" id="IPR009056">
    <property type="entry name" value="Cyt_c-like_dom"/>
</dbReference>
<sequence>MAGSFFNKISMAILLGALIALLAGFIAKKVVHPTMLTENVYKIEGAEAAPAAGGGEPAAPAKPDPVSPLLASASAENGAKLTKVCQACHTFDKGGAAKVGPNLWGIIGNKQGHMEGFAYSDAIKKLGGTWDYEKLNEFLASPKTYAPGTKMTFAGFKSVKDRADVIAYLRTQADSPAPLPQ</sequence>
<dbReference type="PANTHER" id="PTHR11961">
    <property type="entry name" value="CYTOCHROME C"/>
    <property type="match status" value="1"/>
</dbReference>
<evidence type="ECO:0000256" key="10">
    <source>
        <dbReference type="ARBA" id="ARBA00023136"/>
    </source>
</evidence>
<keyword evidence="5" id="KW-0812">Transmembrane</keyword>
<reference evidence="13 14" key="1">
    <citation type="submission" date="2019-06" db="EMBL/GenBank/DDBJ databases">
        <title>Genomic Encyclopedia of Type Strains, Phase IV (KMG-V): Genome sequencing to study the core and pangenomes of soil and plant-associated prokaryotes.</title>
        <authorList>
            <person name="Whitman W."/>
        </authorList>
    </citation>
    <scope>NUCLEOTIDE SEQUENCE [LARGE SCALE GENOMIC DNA]</scope>
    <source>
        <strain evidence="13 14">BR 11622</strain>
    </source>
</reference>
<keyword evidence="14" id="KW-1185">Reference proteome</keyword>
<dbReference type="SUPFAM" id="SSF46626">
    <property type="entry name" value="Cytochrome c"/>
    <property type="match status" value="1"/>
</dbReference>
<comment type="caution">
    <text evidence="13">The sequence shown here is derived from an EMBL/GenBank/DDBJ whole genome shotgun (WGS) entry which is preliminary data.</text>
</comment>
<dbReference type="PROSITE" id="PS51007">
    <property type="entry name" value="CYTC"/>
    <property type="match status" value="1"/>
</dbReference>
<comment type="subcellular location">
    <subcellularLocation>
        <location evidence="1">Cell membrane</location>
        <topology evidence="1">Single-pass membrane protein</topology>
    </subcellularLocation>
</comment>
<evidence type="ECO:0000313" key="13">
    <source>
        <dbReference type="EMBL" id="TWB41755.1"/>
    </source>
</evidence>
<feature type="domain" description="Cytochrome c" evidence="12">
    <location>
        <begin position="73"/>
        <end position="173"/>
    </location>
</feature>
<evidence type="ECO:0000256" key="2">
    <source>
        <dbReference type="ARBA" id="ARBA00022448"/>
    </source>
</evidence>
<dbReference type="OrthoDB" id="9805828at2"/>
<evidence type="ECO:0000256" key="11">
    <source>
        <dbReference type="PROSITE-ProRule" id="PRU00433"/>
    </source>
</evidence>
<dbReference type="AlphaFoldDB" id="A0A560H617"/>
<dbReference type="Gene3D" id="1.10.760.10">
    <property type="entry name" value="Cytochrome c-like domain"/>
    <property type="match status" value="1"/>
</dbReference>
<evidence type="ECO:0000256" key="8">
    <source>
        <dbReference type="ARBA" id="ARBA00022989"/>
    </source>
</evidence>
<keyword evidence="3" id="KW-1003">Cell membrane</keyword>
<evidence type="ECO:0000256" key="9">
    <source>
        <dbReference type="ARBA" id="ARBA00023004"/>
    </source>
</evidence>
<dbReference type="InterPro" id="IPR002327">
    <property type="entry name" value="Cyt_c_1A/1B"/>
</dbReference>
<organism evidence="13 14">
    <name type="scientific">Nitrospirillum amazonense</name>
    <dbReference type="NCBI Taxonomy" id="28077"/>
    <lineage>
        <taxon>Bacteria</taxon>
        <taxon>Pseudomonadati</taxon>
        <taxon>Pseudomonadota</taxon>
        <taxon>Alphaproteobacteria</taxon>
        <taxon>Rhodospirillales</taxon>
        <taxon>Azospirillaceae</taxon>
        <taxon>Nitrospirillum</taxon>
    </lineage>
</organism>
<dbReference type="Proteomes" id="UP000315751">
    <property type="component" value="Unassembled WGS sequence"/>
</dbReference>
<dbReference type="GO" id="GO:0005886">
    <property type="term" value="C:plasma membrane"/>
    <property type="evidence" value="ECO:0007669"/>
    <property type="project" value="UniProtKB-SubCell"/>
</dbReference>
<keyword evidence="10" id="KW-0472">Membrane</keyword>
<keyword evidence="8" id="KW-1133">Transmembrane helix</keyword>
<keyword evidence="4 11" id="KW-0349">Heme</keyword>
<evidence type="ECO:0000259" key="12">
    <source>
        <dbReference type="PROSITE" id="PS51007"/>
    </source>
</evidence>
<accession>A0A560H617</accession>
<dbReference type="RefSeq" id="WP_145732810.1">
    <property type="nucleotide sequence ID" value="NZ_VITR01000007.1"/>
</dbReference>